<dbReference type="EMBL" id="CAJNOO010001769">
    <property type="protein sequence ID" value="CAF1196428.1"/>
    <property type="molecule type" value="Genomic_DNA"/>
</dbReference>
<dbReference type="CDD" id="cd02440">
    <property type="entry name" value="AdoMet_MTases"/>
    <property type="match status" value="1"/>
</dbReference>
<accession>A0A819NDI5</accession>
<feature type="signal peptide" evidence="1">
    <location>
        <begin position="1"/>
        <end position="18"/>
    </location>
</feature>
<dbReference type="InterPro" id="IPR025714">
    <property type="entry name" value="Methyltranfer_dom"/>
</dbReference>
<dbReference type="Proteomes" id="UP000663823">
    <property type="component" value="Unassembled WGS sequence"/>
</dbReference>
<evidence type="ECO:0000313" key="5">
    <source>
        <dbReference type="Proteomes" id="UP000663823"/>
    </source>
</evidence>
<name>A0A819NDI5_9BILA</name>
<gene>
    <name evidence="4" type="ORF">OTI717_LOCUS28706</name>
    <name evidence="3" type="ORF">RFH988_LOCUS24352</name>
</gene>
<dbReference type="PANTHER" id="PTHR45128">
    <property type="entry name" value="METHYLTRANSFERASE TYPE 11"/>
    <property type="match status" value="1"/>
</dbReference>
<evidence type="ECO:0000313" key="3">
    <source>
        <dbReference type="EMBL" id="CAF1196428.1"/>
    </source>
</evidence>
<proteinExistence type="predicted"/>
<sequence>MLRSILLILIFIFTIVDGKYQANKTLRKTASRYIGSPIIFDRLNRAQQLHLEKVFHDLKIHQNAKVADVGAGGGWLTVRLAKFIGPNGKVYAEDILSRYISYIDKEIKRHELNNVEIILGSTTDPKLPENTLDAVIILNSYHEFEKPITMLTKIRQAMKIGARLGILDRDTDQMRIDAREAYAKTGYILHHINETLIDNYLTNNHYLELDIVVREATLVGLTFLFSRELGGDYYIAVFSNS</sequence>
<dbReference type="InterPro" id="IPR053173">
    <property type="entry name" value="SAM-binding_MTase"/>
</dbReference>
<feature type="chain" id="PRO_5035619204" description="Methyltransferase domain-containing protein" evidence="1">
    <location>
        <begin position="19"/>
        <end position="241"/>
    </location>
</feature>
<organism evidence="4 5">
    <name type="scientific">Rotaria sordida</name>
    <dbReference type="NCBI Taxonomy" id="392033"/>
    <lineage>
        <taxon>Eukaryota</taxon>
        <taxon>Metazoa</taxon>
        <taxon>Spiralia</taxon>
        <taxon>Gnathifera</taxon>
        <taxon>Rotifera</taxon>
        <taxon>Eurotatoria</taxon>
        <taxon>Bdelloidea</taxon>
        <taxon>Philodinida</taxon>
        <taxon>Philodinidae</taxon>
        <taxon>Rotaria</taxon>
    </lineage>
</organism>
<evidence type="ECO:0000259" key="2">
    <source>
        <dbReference type="Pfam" id="PF13847"/>
    </source>
</evidence>
<dbReference type="PANTHER" id="PTHR45128:SF1">
    <property type="entry name" value="S-ADENOSYLMETHIONINE-DEPENDENT METHYLTRANSFERASE RV2258C"/>
    <property type="match status" value="1"/>
</dbReference>
<dbReference type="InterPro" id="IPR029063">
    <property type="entry name" value="SAM-dependent_MTases_sf"/>
</dbReference>
<feature type="domain" description="Methyltransferase" evidence="2">
    <location>
        <begin position="61"/>
        <end position="172"/>
    </location>
</feature>
<dbReference type="Gene3D" id="3.40.50.150">
    <property type="entry name" value="Vaccinia Virus protein VP39"/>
    <property type="match status" value="1"/>
</dbReference>
<evidence type="ECO:0000313" key="4">
    <source>
        <dbReference type="EMBL" id="CAF3995321.1"/>
    </source>
</evidence>
<reference evidence="4" key="1">
    <citation type="submission" date="2021-02" db="EMBL/GenBank/DDBJ databases">
        <authorList>
            <person name="Nowell W R."/>
        </authorList>
    </citation>
    <scope>NUCLEOTIDE SEQUENCE</scope>
</reference>
<dbReference type="Pfam" id="PF13847">
    <property type="entry name" value="Methyltransf_31"/>
    <property type="match status" value="1"/>
</dbReference>
<dbReference type="SUPFAM" id="SSF53335">
    <property type="entry name" value="S-adenosyl-L-methionine-dependent methyltransferases"/>
    <property type="match status" value="1"/>
</dbReference>
<keyword evidence="1" id="KW-0732">Signal</keyword>
<protein>
    <recommendedName>
        <fullName evidence="2">Methyltransferase domain-containing protein</fullName>
    </recommendedName>
</protein>
<evidence type="ECO:0000256" key="1">
    <source>
        <dbReference type="SAM" id="SignalP"/>
    </source>
</evidence>
<dbReference type="EMBL" id="CAJOAX010006922">
    <property type="protein sequence ID" value="CAF3995321.1"/>
    <property type="molecule type" value="Genomic_DNA"/>
</dbReference>
<dbReference type="AlphaFoldDB" id="A0A819NDI5"/>
<dbReference type="Proteomes" id="UP000663882">
    <property type="component" value="Unassembled WGS sequence"/>
</dbReference>
<dbReference type="OrthoDB" id="10027013at2759"/>
<comment type="caution">
    <text evidence="4">The sequence shown here is derived from an EMBL/GenBank/DDBJ whole genome shotgun (WGS) entry which is preliminary data.</text>
</comment>